<dbReference type="EMBL" id="LTAZ01000007">
    <property type="protein sequence ID" value="KYH25106.1"/>
    <property type="molecule type" value="Genomic_DNA"/>
</dbReference>
<sequence length="80" mass="8456">MPSPSSILSTSDLTSSRSSPVRVNNTNTYNASIISEFVNRLIIEVLGSMALAERGLSEGSPIKPKEPLGPQPDLKASADD</sequence>
<comment type="caution">
    <text evidence="2">The sequence shown here is derived from an EMBL/GenBank/DDBJ whole genome shotgun (WGS) entry which is preliminary data.</text>
</comment>
<dbReference type="PATRIC" id="fig|1008153.3.peg.2744"/>
<dbReference type="Proteomes" id="UP000075321">
    <property type="component" value="Unassembled WGS sequence"/>
</dbReference>
<feature type="region of interest" description="Disordered" evidence="1">
    <location>
        <begin position="1"/>
        <end position="25"/>
    </location>
</feature>
<proteinExistence type="predicted"/>
<organism evidence="2 3">
    <name type="scientific">Halalkalicoccus paucihalophilus</name>
    <dbReference type="NCBI Taxonomy" id="1008153"/>
    <lineage>
        <taxon>Archaea</taxon>
        <taxon>Methanobacteriati</taxon>
        <taxon>Methanobacteriota</taxon>
        <taxon>Stenosarchaea group</taxon>
        <taxon>Halobacteria</taxon>
        <taxon>Halobacteriales</taxon>
        <taxon>Halococcaceae</taxon>
        <taxon>Halalkalicoccus</taxon>
    </lineage>
</organism>
<accession>A0A151ABP0</accession>
<evidence type="ECO:0000313" key="2">
    <source>
        <dbReference type="EMBL" id="KYH25106.1"/>
    </source>
</evidence>
<reference evidence="2 3" key="1">
    <citation type="submission" date="2016-02" db="EMBL/GenBank/DDBJ databases">
        <title>Genome sequence of Halalkalicoccus paucihalophilus DSM 24557.</title>
        <authorList>
            <person name="Poehlein A."/>
            <person name="Daniel R."/>
        </authorList>
    </citation>
    <scope>NUCLEOTIDE SEQUENCE [LARGE SCALE GENOMIC DNA]</scope>
    <source>
        <strain evidence="2 3">DSM 24557</strain>
    </source>
</reference>
<gene>
    <name evidence="2" type="ORF">HAPAU_26890</name>
</gene>
<feature type="compositionally biased region" description="Low complexity" evidence="1">
    <location>
        <begin position="1"/>
        <end position="20"/>
    </location>
</feature>
<evidence type="ECO:0000256" key="1">
    <source>
        <dbReference type="SAM" id="MobiDB-lite"/>
    </source>
</evidence>
<feature type="region of interest" description="Disordered" evidence="1">
    <location>
        <begin position="57"/>
        <end position="80"/>
    </location>
</feature>
<name>A0A151ABP0_9EURY</name>
<protein>
    <submittedName>
        <fullName evidence="2">Uncharacterized protein</fullName>
    </submittedName>
</protein>
<keyword evidence="3" id="KW-1185">Reference proteome</keyword>
<dbReference type="AlphaFoldDB" id="A0A151ABP0"/>
<evidence type="ECO:0000313" key="3">
    <source>
        <dbReference type="Proteomes" id="UP000075321"/>
    </source>
</evidence>